<evidence type="ECO:0000313" key="1">
    <source>
        <dbReference type="EMBL" id="AVP99272.1"/>
    </source>
</evidence>
<dbReference type="KEGG" id="xba:C7S18_19805"/>
<reference evidence="1 2" key="1">
    <citation type="submission" date="2018-03" db="EMBL/GenBank/DDBJ databases">
        <title>Ahniella affigens gen. nov., sp. nov., a gammaproteobacterium isolated from sandy soil near a stream.</title>
        <authorList>
            <person name="Ko Y."/>
            <person name="Kim J.-H."/>
        </authorList>
    </citation>
    <scope>NUCLEOTIDE SEQUENCE [LARGE SCALE GENOMIC DNA]</scope>
    <source>
        <strain evidence="1 2">D13</strain>
    </source>
</reference>
<accession>A0A2P1PWR1</accession>
<dbReference type="AlphaFoldDB" id="A0A2P1PWR1"/>
<proteinExistence type="predicted"/>
<organism evidence="1 2">
    <name type="scientific">Ahniella affigens</name>
    <dbReference type="NCBI Taxonomy" id="2021234"/>
    <lineage>
        <taxon>Bacteria</taxon>
        <taxon>Pseudomonadati</taxon>
        <taxon>Pseudomonadota</taxon>
        <taxon>Gammaproteobacteria</taxon>
        <taxon>Lysobacterales</taxon>
        <taxon>Rhodanobacteraceae</taxon>
        <taxon>Ahniella</taxon>
    </lineage>
</organism>
<protein>
    <submittedName>
        <fullName evidence="1">Uncharacterized protein</fullName>
    </submittedName>
</protein>
<keyword evidence="2" id="KW-1185">Reference proteome</keyword>
<dbReference type="PROSITE" id="PS51257">
    <property type="entry name" value="PROKAR_LIPOPROTEIN"/>
    <property type="match status" value="1"/>
</dbReference>
<gene>
    <name evidence="1" type="ORF">C7S18_19805</name>
</gene>
<reference evidence="1 2" key="2">
    <citation type="submission" date="2018-03" db="EMBL/GenBank/DDBJ databases">
        <authorList>
            <person name="Keele B.F."/>
        </authorList>
    </citation>
    <scope>NUCLEOTIDE SEQUENCE [LARGE SCALE GENOMIC DNA]</scope>
    <source>
        <strain evidence="1 2">D13</strain>
    </source>
</reference>
<dbReference type="Proteomes" id="UP000241074">
    <property type="component" value="Chromosome"/>
</dbReference>
<dbReference type="EMBL" id="CP027860">
    <property type="protein sequence ID" value="AVP99272.1"/>
    <property type="molecule type" value="Genomic_DNA"/>
</dbReference>
<evidence type="ECO:0000313" key="2">
    <source>
        <dbReference type="Proteomes" id="UP000241074"/>
    </source>
</evidence>
<sequence>MRAAWLRRQTPEDELMRFVVLATVALILVGCGQQRLYVPPSDGPLATVEFKNEARGLPITVLFYEDGVTCKGLVRASFYSQDFAGSSVTVSAGKPFTFTIDHSTGRRYCRQTFMFTPDQGAYRVVTTTGSEQCALVVEKSVKTDGSAETWVPVTEITRRQYKAPFFQDGEWCEPL</sequence>
<name>A0A2P1PWR1_9GAMM</name>